<feature type="non-terminal residue" evidence="5">
    <location>
        <position position="110"/>
    </location>
</feature>
<dbReference type="AlphaFoldDB" id="A0A2G9U1E9"/>
<comment type="subunit">
    <text evidence="4">Component of a multi-subunit COQ enzyme complex, composed of at least COQ3, COQ4, COQ5, COQ6, COQ7 and COQ9. Interacts with PYURF; the interaction is direct, stabilizes COQ5 protein and associates PYURF with COQ enzyme complex.</text>
</comment>
<reference evidence="5 6" key="1">
    <citation type="submission" date="2015-09" db="EMBL/GenBank/DDBJ databases">
        <title>Draft genome of the parasitic nematode Teladorsagia circumcincta isolate WARC Sus (inbred).</title>
        <authorList>
            <person name="Mitreva M."/>
        </authorList>
    </citation>
    <scope>NUCLEOTIDE SEQUENCE [LARGE SCALE GENOMIC DNA]</scope>
    <source>
        <strain evidence="5 6">S</strain>
    </source>
</reference>
<dbReference type="SUPFAM" id="SSF53335">
    <property type="entry name" value="S-adenosyl-L-methionine-dependent methyltransferases"/>
    <property type="match status" value="1"/>
</dbReference>
<proteinExistence type="predicted"/>
<dbReference type="PROSITE" id="PS01183">
    <property type="entry name" value="UBIE_1"/>
    <property type="match status" value="1"/>
</dbReference>
<dbReference type="InterPro" id="IPR023576">
    <property type="entry name" value="UbiE/COQ5_MeTrFase_CS"/>
</dbReference>
<dbReference type="InterPro" id="IPR004033">
    <property type="entry name" value="UbiE/COQ5_MeTrFase"/>
</dbReference>
<evidence type="ECO:0000313" key="5">
    <source>
        <dbReference type="EMBL" id="PIO64099.1"/>
    </source>
</evidence>
<keyword evidence="3" id="KW-0949">S-adenosyl-L-methionine</keyword>
<keyword evidence="6" id="KW-1185">Reference proteome</keyword>
<dbReference type="EMBL" id="KZ350229">
    <property type="protein sequence ID" value="PIO64099.1"/>
    <property type="molecule type" value="Genomic_DNA"/>
</dbReference>
<evidence type="ECO:0000313" key="6">
    <source>
        <dbReference type="Proteomes" id="UP000230423"/>
    </source>
</evidence>
<dbReference type="Pfam" id="PF01209">
    <property type="entry name" value="Ubie_methyltran"/>
    <property type="match status" value="1"/>
</dbReference>
<organism evidence="5 6">
    <name type="scientific">Teladorsagia circumcincta</name>
    <name type="common">Brown stomach worm</name>
    <name type="synonym">Ostertagia circumcincta</name>
    <dbReference type="NCBI Taxonomy" id="45464"/>
    <lineage>
        <taxon>Eukaryota</taxon>
        <taxon>Metazoa</taxon>
        <taxon>Ecdysozoa</taxon>
        <taxon>Nematoda</taxon>
        <taxon>Chromadorea</taxon>
        <taxon>Rhabditida</taxon>
        <taxon>Rhabditina</taxon>
        <taxon>Rhabditomorpha</taxon>
        <taxon>Strongyloidea</taxon>
        <taxon>Trichostrongylidae</taxon>
        <taxon>Teladorsagia</taxon>
    </lineage>
</organism>
<dbReference type="OrthoDB" id="6329284at2759"/>
<dbReference type="GO" id="GO:0008168">
    <property type="term" value="F:methyltransferase activity"/>
    <property type="evidence" value="ECO:0007669"/>
    <property type="project" value="UniProtKB-KW"/>
</dbReference>
<dbReference type="GO" id="GO:0042181">
    <property type="term" value="P:ketone biosynthetic process"/>
    <property type="evidence" value="ECO:0007669"/>
    <property type="project" value="UniProtKB-ARBA"/>
</dbReference>
<accession>A0A2G9U1E9</accession>
<keyword evidence="1 5" id="KW-0489">Methyltransferase</keyword>
<dbReference type="PROSITE" id="PS51608">
    <property type="entry name" value="SAM_MT_UBIE"/>
    <property type="match status" value="1"/>
</dbReference>
<evidence type="ECO:0000256" key="4">
    <source>
        <dbReference type="ARBA" id="ARBA00046387"/>
    </source>
</evidence>
<evidence type="ECO:0000256" key="2">
    <source>
        <dbReference type="ARBA" id="ARBA00022679"/>
    </source>
</evidence>
<gene>
    <name evidence="5" type="ORF">TELCIR_14282</name>
</gene>
<dbReference type="InterPro" id="IPR029063">
    <property type="entry name" value="SAM-dependent_MTases_sf"/>
</dbReference>
<sequence>MKQLRSASTHFGYEQVDEAEKEKRVHHVFANVAKKYDLMNDAMSFGIHRLWKDYYVSGLPLTPDSKTLPEGLGDIAFRLQKRMKTGKVTVVDINQNMLDVGQERSRKDPS</sequence>
<protein>
    <submittedName>
        <fullName evidence="5">Methyltransferase, UbiE/COQ5 family</fullName>
    </submittedName>
</protein>
<name>A0A2G9U1E9_TELCI</name>
<evidence type="ECO:0000256" key="3">
    <source>
        <dbReference type="ARBA" id="ARBA00022691"/>
    </source>
</evidence>
<dbReference type="Gene3D" id="3.40.50.150">
    <property type="entry name" value="Vaccinia Virus protein VP39"/>
    <property type="match status" value="1"/>
</dbReference>
<keyword evidence="2 5" id="KW-0808">Transferase</keyword>
<evidence type="ECO:0000256" key="1">
    <source>
        <dbReference type="ARBA" id="ARBA00022603"/>
    </source>
</evidence>
<dbReference type="GO" id="GO:0032259">
    <property type="term" value="P:methylation"/>
    <property type="evidence" value="ECO:0007669"/>
    <property type="project" value="UniProtKB-KW"/>
</dbReference>
<dbReference type="Proteomes" id="UP000230423">
    <property type="component" value="Unassembled WGS sequence"/>
</dbReference>